<dbReference type="PANTHER" id="PTHR41244:SF1">
    <property type="entry name" value="GLYCOSYLTRANSFERASE"/>
    <property type="match status" value="1"/>
</dbReference>
<dbReference type="Pfam" id="PF14307">
    <property type="entry name" value="Glyco_tran_WbsX"/>
    <property type="match status" value="1"/>
</dbReference>
<reference evidence="5" key="1">
    <citation type="journal article" date="2019" name="Int. J. Syst. Evol. Microbiol.">
        <title>The Global Catalogue of Microorganisms (GCM) 10K type strain sequencing project: providing services to taxonomists for standard genome sequencing and annotation.</title>
        <authorList>
            <consortium name="The Broad Institute Genomics Platform"/>
            <consortium name="The Broad Institute Genome Sequencing Center for Infectious Disease"/>
            <person name="Wu L."/>
            <person name="Ma J."/>
        </authorList>
    </citation>
    <scope>NUCLEOTIDE SEQUENCE [LARGE SCALE GENOMIC DNA]</scope>
    <source>
        <strain evidence="5">JCM 9933</strain>
    </source>
</reference>
<name>A0ABP3QIQ1_9PROT</name>
<comment type="caution">
    <text evidence="4">The sequence shown here is derived from an EMBL/GenBank/DDBJ whole genome shotgun (WGS) entry which is preliminary data.</text>
</comment>
<gene>
    <name evidence="4" type="ORF">GCM10009416_30260</name>
</gene>
<dbReference type="PANTHER" id="PTHR41244">
    <property type="entry name" value="RHAMNAN SYNTHESIS F"/>
    <property type="match status" value="1"/>
</dbReference>
<dbReference type="Gene3D" id="3.90.550.10">
    <property type="entry name" value="Spore Coat Polysaccharide Biosynthesis Protein SpsA, Chain A"/>
    <property type="match status" value="1"/>
</dbReference>
<feature type="compositionally biased region" description="Basic residues" evidence="1">
    <location>
        <begin position="1300"/>
        <end position="1320"/>
    </location>
</feature>
<accession>A0ABP3QIQ1</accession>
<feature type="region of interest" description="Disordered" evidence="1">
    <location>
        <begin position="1267"/>
        <end position="1320"/>
    </location>
</feature>
<feature type="domain" description="Glycosyl transferase family 1" evidence="2">
    <location>
        <begin position="801"/>
        <end position="957"/>
    </location>
</feature>
<dbReference type="InterPro" id="IPR029044">
    <property type="entry name" value="Nucleotide-diphossugar_trans"/>
</dbReference>
<dbReference type="CDD" id="cd11579">
    <property type="entry name" value="Glyco_tran_WbsX"/>
    <property type="match status" value="1"/>
</dbReference>
<dbReference type="Gene3D" id="3.40.50.2000">
    <property type="entry name" value="Glycogen Phosphorylase B"/>
    <property type="match status" value="1"/>
</dbReference>
<sequence length="1320" mass="147476">MSDFFAQLERRRAASAPALDPVVEEALAAVPAEDTEALHAARKAALRRTNLFDSRYYLERYPDIAEAGVDAFDHFYDHGYTEGRCPNPYFDPLWYSARNPDVATGGLQPLYHYAFHGDAEGRSPSPMFDTAWYRERYGIPAGECALSHYLANCTTGRFSPMPDFDVDYYCKNSPDVAAAGVDAFLHFWCYGYKEGRNPSAAFDVRFYAQRYLRGDLSENPFPHWLARRHEPGVHGRMPEDEVSIPREVKRFTKPAAEFEEFEPLAEDVARRVKLLAYYLPQFHAFPENDSWWGKGFTEWTNVPRGLPRFRGHYQPRVPRDLGFYCLEGNDPFRRQVEMAKAGGVHGFVFYYYWFNGHRLMEKPVERFLEDRSIDMPFALMWANENWTRRWDGAESEVLISQDYREGDDEAMAAEFARHFQDPRYIRLQGRPVLMVYRPGIIPDAAETVARWRRTFREKFGEDPIFVMAQAFGDTDPAKHGMDGAIEFPPHKLTQHLEPVSTGLEILDPDFTGKVYRYETVVRTSLEEPAPAFPLIKTAVPSWDNDARRQGNGLVITDSTPAKYEAWLSSLVDRAVEKPFFGEPIVCINAWNEWCEGAYLEPDLHFGAAYLNATARAVTGASRAGTEAPPRLLLVGHDAFPGGAQQLLLGIGSTLKRSFGVDIEYLLLDGGKMEAAYRKVAPTTVASGDATLPARLAALAARGFRGAIVNTTAAGRAVAPLKAAGIEAVQLVHELPRIIREKHLSDGARSALQLARKVVFPAPFVRDQVLDELGLKADGERFLLRPQGIYRDLSAPPDARAKVRAEFGVGDEDRLVVGMGYADMRKGFDLFLQLWRLLQWRGPRKVHFCWLGAMDPAMQGWLADEIAAARATGTFHMPGHRDDVGSVLRAADAFALTSREDPFPSVVLEGLAAGLPAFAFDRTGGIPDMLRANEGAGTVVPYCDVTAMAEAMTKALRPTATEEEALRRVAVASRFRWRPYVQDLLRLALPDLPSVSVVVPNYNYARYMHERLGSIFRQTHPVQEVVVLDDCSTDDSLEVIPAVAAKAGREVRLAPNKANSGSVFAQWRKAAEYAKGEFVWIAEADDLSDPDFLARVVALMKDDPKVVLGFSDSRTIHADGSPMWDSYKGYYATVEPNALSRTEVMRADAFVRRFLGVKNLILNVSAVVWRRDALLRALDACQEELRGFKMAGDWRLYLEALARPGARVAYEARPLNVHRRHAQSVTHALDGGRHVEEIARCHGFAQKALGEEAPRKAQRAYLSEVAAQLGADLPGDPPAGPLPKRKPPRPSTARAAEVKTSKQKGPGRRAARPGARKREKA</sequence>
<dbReference type="InterPro" id="IPR001296">
    <property type="entry name" value="Glyco_trans_1"/>
</dbReference>
<evidence type="ECO:0008006" key="6">
    <source>
        <dbReference type="Google" id="ProtNLM"/>
    </source>
</evidence>
<proteinExistence type="predicted"/>
<evidence type="ECO:0000256" key="1">
    <source>
        <dbReference type="SAM" id="MobiDB-lite"/>
    </source>
</evidence>
<dbReference type="InterPro" id="IPR001173">
    <property type="entry name" value="Glyco_trans_2-like"/>
</dbReference>
<dbReference type="Pfam" id="PF00534">
    <property type="entry name" value="Glycos_transf_1"/>
    <property type="match status" value="1"/>
</dbReference>
<evidence type="ECO:0000313" key="4">
    <source>
        <dbReference type="EMBL" id="GAA0589639.1"/>
    </source>
</evidence>
<dbReference type="Proteomes" id="UP001501588">
    <property type="component" value="Unassembled WGS sequence"/>
</dbReference>
<dbReference type="Gene3D" id="3.20.20.80">
    <property type="entry name" value="Glycosidases"/>
    <property type="match status" value="1"/>
</dbReference>
<protein>
    <recommendedName>
        <fullName evidence="6">Glycosyltransferase</fullName>
    </recommendedName>
</protein>
<dbReference type="RefSeq" id="WP_343896191.1">
    <property type="nucleotide sequence ID" value="NZ_BAAAFZ010000046.1"/>
</dbReference>
<keyword evidence="5" id="KW-1185">Reference proteome</keyword>
<evidence type="ECO:0000259" key="3">
    <source>
        <dbReference type="Pfam" id="PF00535"/>
    </source>
</evidence>
<dbReference type="SUPFAM" id="SSF53448">
    <property type="entry name" value="Nucleotide-diphospho-sugar transferases"/>
    <property type="match status" value="1"/>
</dbReference>
<dbReference type="InterPro" id="IPR032719">
    <property type="entry name" value="WbsX"/>
</dbReference>
<dbReference type="SUPFAM" id="SSF53756">
    <property type="entry name" value="UDP-Glycosyltransferase/glycogen phosphorylase"/>
    <property type="match status" value="1"/>
</dbReference>
<dbReference type="Pfam" id="PF00535">
    <property type="entry name" value="Glycos_transf_2"/>
    <property type="match status" value="1"/>
</dbReference>
<feature type="domain" description="Glycosyltransferase 2-like" evidence="3">
    <location>
        <begin position="995"/>
        <end position="1113"/>
    </location>
</feature>
<evidence type="ECO:0000259" key="2">
    <source>
        <dbReference type="Pfam" id="PF00534"/>
    </source>
</evidence>
<organism evidence="4 5">
    <name type="scientific">Craurococcus roseus</name>
    <dbReference type="NCBI Taxonomy" id="77585"/>
    <lineage>
        <taxon>Bacteria</taxon>
        <taxon>Pseudomonadati</taxon>
        <taxon>Pseudomonadota</taxon>
        <taxon>Alphaproteobacteria</taxon>
        <taxon>Acetobacterales</taxon>
        <taxon>Acetobacteraceae</taxon>
        <taxon>Craurococcus</taxon>
    </lineage>
</organism>
<evidence type="ECO:0000313" key="5">
    <source>
        <dbReference type="Proteomes" id="UP001501588"/>
    </source>
</evidence>
<dbReference type="EMBL" id="BAAAFZ010000046">
    <property type="protein sequence ID" value="GAA0589639.1"/>
    <property type="molecule type" value="Genomic_DNA"/>
</dbReference>
<dbReference type="CDD" id="cd03801">
    <property type="entry name" value="GT4_PimA-like"/>
    <property type="match status" value="1"/>
</dbReference>